<dbReference type="Proteomes" id="UP000218965">
    <property type="component" value="Chromosome"/>
</dbReference>
<dbReference type="OrthoDB" id="5111843at2"/>
<reference evidence="2" key="1">
    <citation type="submission" date="2015-12" db="EMBL/GenBank/DDBJ databases">
        <authorList>
            <person name="Shamseldin A."/>
            <person name="Moawad H."/>
            <person name="Abd El-Rahim W.M."/>
            <person name="Sadowsky M.J."/>
        </authorList>
    </citation>
    <scope>NUCLEOTIDE SEQUENCE [LARGE SCALE GENOMIC DNA]</scope>
    <source>
        <strain evidence="2">JAM AC0309</strain>
    </source>
</reference>
<gene>
    <name evidence="1" type="ORF">MalAC0309_0781</name>
</gene>
<dbReference type="KEGG" id="malk:MalAC0309_0781"/>
<reference evidence="1 2" key="2">
    <citation type="submission" date="2016-01" db="EMBL/GenBank/DDBJ databases">
        <title>Microcella alkaliphila JAM AC0309 whole genome shotgun sequence.</title>
        <authorList>
            <person name="Kurata A."/>
            <person name="Hirose Y."/>
            <person name="Kishimoto N."/>
            <person name="Kobayashi T."/>
        </authorList>
    </citation>
    <scope>NUCLEOTIDE SEQUENCE [LARGE SCALE GENOMIC DNA]</scope>
    <source>
        <strain evidence="1 2">JAM AC0309</strain>
    </source>
</reference>
<evidence type="ECO:0000313" key="2">
    <source>
        <dbReference type="Proteomes" id="UP000218965"/>
    </source>
</evidence>
<dbReference type="EMBL" id="AP017315">
    <property type="protein sequence ID" value="BAU31649.1"/>
    <property type="molecule type" value="Genomic_DNA"/>
</dbReference>
<evidence type="ECO:0000313" key="1">
    <source>
        <dbReference type="EMBL" id="BAU31649.1"/>
    </source>
</evidence>
<protein>
    <submittedName>
        <fullName evidence="1">Carbonic anhydrase</fullName>
    </submittedName>
</protein>
<dbReference type="RefSeq" id="WP_096420868.1">
    <property type="nucleotide sequence ID" value="NZ_AP017315.1"/>
</dbReference>
<proteinExistence type="predicted"/>
<organism evidence="1 2">
    <name type="scientific">Microcella alkaliphila</name>
    <dbReference type="NCBI Taxonomy" id="279828"/>
    <lineage>
        <taxon>Bacteria</taxon>
        <taxon>Bacillati</taxon>
        <taxon>Actinomycetota</taxon>
        <taxon>Actinomycetes</taxon>
        <taxon>Micrococcales</taxon>
        <taxon>Microbacteriaceae</taxon>
        <taxon>Microcella</taxon>
    </lineage>
</organism>
<name>A0A0U5BAH0_9MICO</name>
<dbReference type="AlphaFoldDB" id="A0A0U5BAH0"/>
<sequence length="146" mass="16277">MVFWRRASHPDGELPENDRGAAKFDDYDYDLVPRKPDVTMRLAASDPHQELLSTLWSEVGDDLDSLVTATPARTLDLERVDSPIEVRLFSGRSVTGAVGRVPRGFEGVYDEAVRRLDGRGDKPRIPVGLVRTKAGFRVNVLIGMTR</sequence>
<accession>A0A0U5BAH0</accession>